<dbReference type="Proteomes" id="UP000190675">
    <property type="component" value="Chromosome I"/>
</dbReference>
<evidence type="ECO:0000256" key="2">
    <source>
        <dbReference type="SAM" id="SignalP"/>
    </source>
</evidence>
<proteinExistence type="predicted"/>
<dbReference type="RefSeq" id="WP_079569109.1">
    <property type="nucleotide sequence ID" value="NZ_LT670818.1"/>
</dbReference>
<dbReference type="OrthoDB" id="8243643at2"/>
<evidence type="ECO:0000313" key="3">
    <source>
        <dbReference type="EMBL" id="SHH16632.1"/>
    </source>
</evidence>
<name>A0A1M5QRC5_9BRAD</name>
<dbReference type="AlphaFoldDB" id="A0A1M5QRC5"/>
<accession>A0A1M5QRC5</accession>
<feature type="compositionally biased region" description="Low complexity" evidence="1">
    <location>
        <begin position="69"/>
        <end position="90"/>
    </location>
</feature>
<sequence length="90" mass="9051">MKLTLSIAAAVISIAGGTAAFAAGLPSYERTGFPISPVQMQVLGPANVQERSPAPTVVASPHQANVLKARPGLTTGTAAPTRTETGLAAR</sequence>
<feature type="region of interest" description="Disordered" evidence="1">
    <location>
        <begin position="68"/>
        <end position="90"/>
    </location>
</feature>
<feature type="signal peptide" evidence="2">
    <location>
        <begin position="1"/>
        <end position="22"/>
    </location>
</feature>
<evidence type="ECO:0000256" key="1">
    <source>
        <dbReference type="SAM" id="MobiDB-lite"/>
    </source>
</evidence>
<feature type="chain" id="PRO_5012296561" evidence="2">
    <location>
        <begin position="23"/>
        <end position="90"/>
    </location>
</feature>
<gene>
    <name evidence="3" type="ORF">SAMN05444169_6107</name>
</gene>
<protein>
    <submittedName>
        <fullName evidence="3">Uncharacterized protein</fullName>
    </submittedName>
</protein>
<organism evidence="3 4">
    <name type="scientific">Bradyrhizobium erythrophlei</name>
    <dbReference type="NCBI Taxonomy" id="1437360"/>
    <lineage>
        <taxon>Bacteria</taxon>
        <taxon>Pseudomonadati</taxon>
        <taxon>Pseudomonadota</taxon>
        <taxon>Alphaproteobacteria</taxon>
        <taxon>Hyphomicrobiales</taxon>
        <taxon>Nitrobacteraceae</taxon>
        <taxon>Bradyrhizobium</taxon>
    </lineage>
</organism>
<reference evidence="3 4" key="1">
    <citation type="submission" date="2016-11" db="EMBL/GenBank/DDBJ databases">
        <authorList>
            <person name="Jaros S."/>
            <person name="Januszkiewicz K."/>
            <person name="Wedrychowicz H."/>
        </authorList>
    </citation>
    <scope>NUCLEOTIDE SEQUENCE [LARGE SCALE GENOMIC DNA]</scope>
    <source>
        <strain evidence="3 4">GAS242</strain>
    </source>
</reference>
<dbReference type="EMBL" id="LT670818">
    <property type="protein sequence ID" value="SHH16632.1"/>
    <property type="molecule type" value="Genomic_DNA"/>
</dbReference>
<evidence type="ECO:0000313" key="4">
    <source>
        <dbReference type="Proteomes" id="UP000190675"/>
    </source>
</evidence>
<keyword evidence="2" id="KW-0732">Signal</keyword>